<organism evidence="1 2">
    <name type="scientific">Oikeobacillus pervagus</name>
    <dbReference type="NCBI Taxonomy" id="1325931"/>
    <lineage>
        <taxon>Bacteria</taxon>
        <taxon>Bacillati</taxon>
        <taxon>Bacillota</taxon>
        <taxon>Bacilli</taxon>
        <taxon>Bacillales</taxon>
        <taxon>Bacillaceae</taxon>
        <taxon>Oikeobacillus</taxon>
    </lineage>
</organism>
<dbReference type="AlphaFoldDB" id="A0AAJ1SVK1"/>
<dbReference type="EMBL" id="JAUSUC010000001">
    <property type="protein sequence ID" value="MDQ0213653.1"/>
    <property type="molecule type" value="Genomic_DNA"/>
</dbReference>
<proteinExistence type="predicted"/>
<gene>
    <name evidence="1" type="ORF">J2S13_000047</name>
</gene>
<evidence type="ECO:0008006" key="3">
    <source>
        <dbReference type="Google" id="ProtNLM"/>
    </source>
</evidence>
<dbReference type="InterPro" id="IPR014913">
    <property type="entry name" value="YppE-like"/>
</dbReference>
<dbReference type="InterPro" id="IPR023351">
    <property type="entry name" value="YppE-like_sf"/>
</dbReference>
<dbReference type="SUPFAM" id="SSF140415">
    <property type="entry name" value="YppE-like"/>
    <property type="match status" value="1"/>
</dbReference>
<accession>A0AAJ1SVK1</accession>
<reference evidence="1" key="1">
    <citation type="submission" date="2023-07" db="EMBL/GenBank/DDBJ databases">
        <title>Genomic Encyclopedia of Type Strains, Phase IV (KMG-IV): sequencing the most valuable type-strain genomes for metagenomic binning, comparative biology and taxonomic classification.</title>
        <authorList>
            <person name="Goeker M."/>
        </authorList>
    </citation>
    <scope>NUCLEOTIDE SEQUENCE</scope>
    <source>
        <strain evidence="1">DSM 23947</strain>
    </source>
</reference>
<dbReference type="Gene3D" id="1.20.120.440">
    <property type="entry name" value="YppE-like"/>
    <property type="match status" value="1"/>
</dbReference>
<evidence type="ECO:0000313" key="1">
    <source>
        <dbReference type="EMBL" id="MDQ0213653.1"/>
    </source>
</evidence>
<dbReference type="Pfam" id="PF08807">
    <property type="entry name" value="DUF1798"/>
    <property type="match status" value="1"/>
</dbReference>
<comment type="caution">
    <text evidence="1">The sequence shown here is derived from an EMBL/GenBank/DDBJ whole genome shotgun (WGS) entry which is preliminary data.</text>
</comment>
<evidence type="ECO:0000313" key="2">
    <source>
        <dbReference type="Proteomes" id="UP001237207"/>
    </source>
</evidence>
<dbReference type="RefSeq" id="WP_307255642.1">
    <property type="nucleotide sequence ID" value="NZ_JAUSUC010000001.1"/>
</dbReference>
<dbReference type="Proteomes" id="UP001237207">
    <property type="component" value="Unassembled WGS sequence"/>
</dbReference>
<protein>
    <recommendedName>
        <fullName evidence="3">DUF1798 family protein</fullName>
    </recommendedName>
</protein>
<name>A0AAJ1SVK1_9BACI</name>
<keyword evidence="2" id="KW-1185">Reference proteome</keyword>
<sequence length="126" mass="14857">MKSLKELTNQLIELNFQANQIYDQVRESGQRGDFYLEVKPFANQVKKVSEDWGNLARKWLDYIVPKPKTFHANQIKATVENLELVSVQAFFPESSYKRFKNYVRSIDFVLKQLMDELQMSEESKDS</sequence>